<dbReference type="GO" id="GO:0005634">
    <property type="term" value="C:nucleus"/>
    <property type="evidence" value="ECO:0007669"/>
    <property type="project" value="UniProtKB-SubCell"/>
</dbReference>
<keyword evidence="6 12" id="KW-0727">SH2 domain</keyword>
<dbReference type="SUPFAM" id="SSF55550">
    <property type="entry name" value="SH2 domain"/>
    <property type="match status" value="1"/>
</dbReference>
<keyword evidence="4 13" id="KW-0963">Cytoplasm</keyword>
<dbReference type="SUPFAM" id="SSF48092">
    <property type="entry name" value="Transcription factor STAT-4 N-domain"/>
    <property type="match status" value="1"/>
</dbReference>
<dbReference type="InterPro" id="IPR008967">
    <property type="entry name" value="p53-like_TF_DNA-bd_sf"/>
</dbReference>
<dbReference type="Pfam" id="PF02864">
    <property type="entry name" value="STAT_bind"/>
    <property type="match status" value="1"/>
</dbReference>
<evidence type="ECO:0000256" key="14">
    <source>
        <dbReference type="SAM" id="Coils"/>
    </source>
</evidence>
<dbReference type="InterPro" id="IPR012345">
    <property type="entry name" value="STAT_TF_DNA-bd_N"/>
</dbReference>
<evidence type="ECO:0000256" key="5">
    <source>
        <dbReference type="ARBA" id="ARBA00022553"/>
    </source>
</evidence>
<evidence type="ECO:0000256" key="10">
    <source>
        <dbReference type="ARBA" id="ARBA00023163"/>
    </source>
</evidence>
<dbReference type="GO" id="GO:0007165">
    <property type="term" value="P:signal transduction"/>
    <property type="evidence" value="ECO:0007669"/>
    <property type="project" value="InterPro"/>
</dbReference>
<reference evidence="17" key="2">
    <citation type="submission" date="2025-09" db="UniProtKB">
        <authorList>
            <consortium name="Ensembl"/>
        </authorList>
    </citation>
    <scope>IDENTIFICATION</scope>
</reference>
<dbReference type="InterPro" id="IPR035855">
    <property type="entry name" value="STAT3_SH2"/>
</dbReference>
<keyword evidence="11 13" id="KW-0539">Nucleus</keyword>
<keyword evidence="18" id="KW-1185">Reference proteome</keyword>
<dbReference type="CDD" id="cd16853">
    <property type="entry name" value="STAT3_CCD"/>
    <property type="match status" value="1"/>
</dbReference>
<evidence type="ECO:0000256" key="2">
    <source>
        <dbReference type="ARBA" id="ARBA00004496"/>
    </source>
</evidence>
<dbReference type="Pfam" id="PF02865">
    <property type="entry name" value="STAT_int"/>
    <property type="match status" value="1"/>
</dbReference>
<evidence type="ECO:0000256" key="3">
    <source>
        <dbReference type="ARBA" id="ARBA00005586"/>
    </source>
</evidence>
<keyword evidence="9 13" id="KW-0010">Activator</keyword>
<dbReference type="Gene3D" id="1.10.532.10">
    <property type="entry name" value="STAT transcription factor, N-terminal domain"/>
    <property type="match status" value="1"/>
</dbReference>
<dbReference type="FunFam" id="2.60.40.630:FF:000012">
    <property type="entry name" value="Signal transducer and activator of transcription 3"/>
    <property type="match status" value="1"/>
</dbReference>
<feature type="domain" description="SH2" evidence="16">
    <location>
        <begin position="751"/>
        <end position="841"/>
    </location>
</feature>
<dbReference type="Gene3D" id="3.30.505.10">
    <property type="entry name" value="SH2 domain"/>
    <property type="match status" value="1"/>
</dbReference>
<evidence type="ECO:0000256" key="9">
    <source>
        <dbReference type="ARBA" id="ARBA00023159"/>
    </source>
</evidence>
<dbReference type="InterPro" id="IPR000980">
    <property type="entry name" value="SH2"/>
</dbReference>
<dbReference type="InterPro" id="IPR013799">
    <property type="entry name" value="STAT_TF_prot_interaction"/>
</dbReference>
<feature type="region of interest" description="Disordered" evidence="15">
    <location>
        <begin position="125"/>
        <end position="153"/>
    </location>
</feature>
<comment type="subcellular location">
    <subcellularLocation>
        <location evidence="2 13">Cytoplasm</location>
    </subcellularLocation>
    <subcellularLocation>
        <location evidence="1 13">Nucleus</location>
    </subcellularLocation>
</comment>
<dbReference type="SUPFAM" id="SSF49417">
    <property type="entry name" value="p53-like transcription factors"/>
    <property type="match status" value="1"/>
</dbReference>
<dbReference type="InterPro" id="IPR036535">
    <property type="entry name" value="STAT_N_sf"/>
</dbReference>
<evidence type="ECO:0000256" key="11">
    <source>
        <dbReference type="ARBA" id="ARBA00023242"/>
    </source>
</evidence>
<dbReference type="CDD" id="cd10374">
    <property type="entry name" value="SH2_STAT3"/>
    <property type="match status" value="1"/>
</dbReference>
<organism evidence="17 18">
    <name type="scientific">Anas zonorhyncha</name>
    <name type="common">Eastern spot-billed duck</name>
    <dbReference type="NCBI Taxonomy" id="75864"/>
    <lineage>
        <taxon>Eukaryota</taxon>
        <taxon>Metazoa</taxon>
        <taxon>Chordata</taxon>
        <taxon>Craniata</taxon>
        <taxon>Vertebrata</taxon>
        <taxon>Euteleostomi</taxon>
        <taxon>Archelosauria</taxon>
        <taxon>Archosauria</taxon>
        <taxon>Dinosauria</taxon>
        <taxon>Saurischia</taxon>
        <taxon>Theropoda</taxon>
        <taxon>Coelurosauria</taxon>
        <taxon>Aves</taxon>
        <taxon>Neognathae</taxon>
        <taxon>Galloanserae</taxon>
        <taxon>Anseriformes</taxon>
        <taxon>Anatidae</taxon>
        <taxon>Anatinae</taxon>
        <taxon>Anas</taxon>
    </lineage>
</organism>
<evidence type="ECO:0000256" key="15">
    <source>
        <dbReference type="SAM" id="MobiDB-lite"/>
    </source>
</evidence>
<evidence type="ECO:0000256" key="6">
    <source>
        <dbReference type="ARBA" id="ARBA00022999"/>
    </source>
</evidence>
<dbReference type="Pfam" id="PF21354">
    <property type="entry name" value="STAT_linker"/>
    <property type="match status" value="1"/>
</dbReference>
<dbReference type="FunFam" id="1.10.532.10:FF:000001">
    <property type="entry name" value="Signal transducer and activator of transcription"/>
    <property type="match status" value="1"/>
</dbReference>
<dbReference type="InterPro" id="IPR013800">
    <property type="entry name" value="STAT_TF_alpha"/>
</dbReference>
<dbReference type="Pfam" id="PF01017">
    <property type="entry name" value="STAT_alpha"/>
    <property type="match status" value="1"/>
</dbReference>
<keyword evidence="5 13" id="KW-0597">Phosphoprotein</keyword>
<dbReference type="InterPro" id="IPR015988">
    <property type="entry name" value="STAT_TF_CC"/>
</dbReference>
<name>A0A8B9W087_9AVES</name>
<feature type="coiled-coil region" evidence="14">
    <location>
        <begin position="312"/>
        <end position="339"/>
    </location>
</feature>
<dbReference type="InterPro" id="IPR001217">
    <property type="entry name" value="STAT"/>
</dbReference>
<dbReference type="GO" id="GO:0045893">
    <property type="term" value="P:positive regulation of DNA-templated transcription"/>
    <property type="evidence" value="ECO:0007669"/>
    <property type="project" value="UniProtKB-ARBA"/>
</dbReference>
<dbReference type="AlphaFoldDB" id="A0A8B9W087"/>
<evidence type="ECO:0000259" key="16">
    <source>
        <dbReference type="PROSITE" id="PS50001"/>
    </source>
</evidence>
<comment type="similarity">
    <text evidence="3 13">Belongs to the transcription factor STAT family.</text>
</comment>
<evidence type="ECO:0000313" key="18">
    <source>
        <dbReference type="Proteomes" id="UP000694549"/>
    </source>
</evidence>
<evidence type="ECO:0000256" key="4">
    <source>
        <dbReference type="ARBA" id="ARBA00022490"/>
    </source>
</evidence>
<keyword evidence="10 13" id="KW-0804">Transcription</keyword>
<dbReference type="InterPro" id="IPR048988">
    <property type="entry name" value="STAT_linker"/>
</dbReference>
<proteinExistence type="inferred from homology"/>
<dbReference type="GO" id="GO:0003700">
    <property type="term" value="F:DNA-binding transcription factor activity"/>
    <property type="evidence" value="ECO:0007669"/>
    <property type="project" value="InterPro"/>
</dbReference>
<keyword evidence="8 13" id="KW-0238">DNA-binding</keyword>
<dbReference type="PROSITE" id="PS50001">
    <property type="entry name" value="SH2"/>
    <property type="match status" value="1"/>
</dbReference>
<dbReference type="CDD" id="cd16847">
    <property type="entry name" value="STAT3_DBD"/>
    <property type="match status" value="1"/>
</dbReference>
<reference evidence="17" key="1">
    <citation type="submission" date="2025-08" db="UniProtKB">
        <authorList>
            <consortium name="Ensembl"/>
        </authorList>
    </citation>
    <scope>IDENTIFICATION</scope>
</reference>
<accession>A0A8B9W087</accession>
<evidence type="ECO:0000313" key="17">
    <source>
        <dbReference type="Ensembl" id="ENSAZOP00000028681.1"/>
    </source>
</evidence>
<keyword evidence="14" id="KW-0175">Coiled coil</keyword>
<protein>
    <recommendedName>
        <fullName evidence="13">Signal transducer and activator of transcription</fullName>
    </recommendedName>
</protein>
<dbReference type="GO" id="GO:0005737">
    <property type="term" value="C:cytoplasm"/>
    <property type="evidence" value="ECO:0007669"/>
    <property type="project" value="UniProtKB-SubCell"/>
</dbReference>
<dbReference type="FunFam" id="1.10.238.10:FF:000012">
    <property type="entry name" value="Signal transducer and activator of transcription"/>
    <property type="match status" value="1"/>
</dbReference>
<dbReference type="InterPro" id="IPR036860">
    <property type="entry name" value="SH2_dom_sf"/>
</dbReference>
<evidence type="ECO:0000256" key="8">
    <source>
        <dbReference type="ARBA" id="ARBA00023125"/>
    </source>
</evidence>
<dbReference type="Proteomes" id="UP000694549">
    <property type="component" value="Unplaced"/>
</dbReference>
<evidence type="ECO:0000256" key="1">
    <source>
        <dbReference type="ARBA" id="ARBA00004123"/>
    </source>
</evidence>
<dbReference type="Ensembl" id="ENSAZOT00000030705.1">
    <property type="protein sequence ID" value="ENSAZOP00000028681.1"/>
    <property type="gene ID" value="ENSAZOG00000018052.1"/>
</dbReference>
<sequence length="942" mass="105515">MGLRSRVLPGHDGGTAATAPLVPAPFSCLFAPRGRLAVASWAAARPLGLLPADVSLAGLGWCGKASGFPRGSALPGGELGASSGSLGFPSSSKAGGLLLPRFCGFPAVPAFRAYCKALRAPSLPRRSRRRTAGGRVPGSGTGSQPRTARCPPPCPTPFLFPPARRSPEPARMAQWNQLQQLDTRYLEQLHQLYSDSFPMELRQFLAPWIESQDWAYAANKESHATLVFHNLLGEIDQQYSRFLQESNVLYQHNLRRIKQFLQSRYLEKPMEIARIVARCLWEESRLLQTAATAAQQGGQATHPTAAVVTEKQQMLEQHLQDVRKRVQDLEQKMKVVENLQDDFDFNYKTLKSQGDMQDLNGNNQSVTRQKMQQLEQMLTALDQMRRGIVSELAGLLSAMEYVQKMLADEELADWKRRQQIACIGGPPNICLDRLENWITSLAESQLQTRQQIKKLEELQQKVSYKGDPIVQHRPMLEERIVELFRNLMKSAFVVERQPCMPMHPDRPLVIKTGVQFTTKVRLLVKFPELNYQLKIKVCIDKDSGDVAALRGSRKFNILGTNTKVMNMEESNNGSLSAEFKHLTLREQRCGNGGRANCDASLIVTEELHLITFETEVYHQGLKIDLETHSLPVVVISNICQMPNAWASILWYNMLTNNPKNVNFFTKPPIGTWDQVAEVLSWQFSSTTKRGLSIEQLTTLAEKLLGPGVNYSGCQITWAKFCKENMAGKGFSFWVWLDNIIDLVKKYILALWNEGYIMGFISKERERAILSTKPPGTFLLRFSESSKEGGITFTWVEKDISGKTQIQSVEPYTKQQLNSMSFAEIIMGYKIMDATNILVSPLVYLYPDIPKEEAFGKYCRSESQEHSEATDSGSAAPYLKTKFICVTPTSFSNTIDLPMSPRTLDSLMQFGNSSEGAEANAGGQFESLTFDMELTPECASSPM</sequence>
<evidence type="ECO:0000256" key="13">
    <source>
        <dbReference type="RuleBase" id="RU046415"/>
    </source>
</evidence>
<dbReference type="Gene3D" id="1.10.238.10">
    <property type="entry name" value="EF-hand"/>
    <property type="match status" value="1"/>
</dbReference>
<dbReference type="Gene3D" id="2.60.40.630">
    <property type="entry name" value="STAT transcription factor, DNA-binding domain"/>
    <property type="match status" value="1"/>
</dbReference>
<evidence type="ECO:0000256" key="7">
    <source>
        <dbReference type="ARBA" id="ARBA00023015"/>
    </source>
</evidence>
<dbReference type="InterPro" id="IPR013801">
    <property type="entry name" value="STAT_TF_DNA-bd"/>
</dbReference>
<dbReference type="PANTHER" id="PTHR11801">
    <property type="entry name" value="SIGNAL TRANSDUCER AND ACTIVATOR OF TRANSCRIPTION"/>
    <property type="match status" value="1"/>
</dbReference>
<dbReference type="SUPFAM" id="SSF47655">
    <property type="entry name" value="STAT"/>
    <property type="match status" value="1"/>
</dbReference>
<dbReference type="FunFam" id="3.30.505.10:FF:000003">
    <property type="entry name" value="Signal transducer and activator of transcription"/>
    <property type="match status" value="1"/>
</dbReference>
<dbReference type="Gene3D" id="1.20.1050.20">
    <property type="entry name" value="STAT transcription factor, all-alpha domain"/>
    <property type="match status" value="1"/>
</dbReference>
<keyword evidence="7 13" id="KW-0805">Transcription regulation</keyword>
<dbReference type="FunFam" id="1.20.1050.20:FF:000003">
    <property type="entry name" value="Signal transducer and activator of transcription"/>
    <property type="match status" value="1"/>
</dbReference>
<dbReference type="GO" id="GO:0043565">
    <property type="term" value="F:sequence-specific DNA binding"/>
    <property type="evidence" value="ECO:0007669"/>
    <property type="project" value="UniProtKB-ARBA"/>
</dbReference>
<dbReference type="Pfam" id="PF00017">
    <property type="entry name" value="SH2"/>
    <property type="match status" value="1"/>
</dbReference>
<evidence type="ECO:0000256" key="12">
    <source>
        <dbReference type="PROSITE-ProRule" id="PRU00191"/>
    </source>
</evidence>
<dbReference type="SMART" id="SM00964">
    <property type="entry name" value="STAT_int"/>
    <property type="match status" value="1"/>
</dbReference>